<sequence length="316" mass="33798">MARMRRGVAAALLAGASLAPLATTAEAADCQVFEDLMTLTSVSENYLGYLQSGFAPDTAQQMERVIAGTSRRELHNGLRTGNMGQLTRDTDGLLAQQNTLLQIDRSQGRQAALQTSQRMNADGNLAAYRQALTLTACYNENQLQGVTTVVGQLPSIGGVPAGTATAGALGLVVLAILAFIATERRTRMLNARRKRYTCALECTLHDGGVATEAAILDISQEGAKIEAHCNSQVGAKITLEMPDGVDPARLEGRILWVNADHFGIKFSRILSRTEVEAIAENELSEVFDPYAPDPDPAMIASDGANMDKGEQGARRH</sequence>
<dbReference type="Pfam" id="PF07238">
    <property type="entry name" value="PilZ"/>
    <property type="match status" value="1"/>
</dbReference>
<feature type="compositionally biased region" description="Basic and acidic residues" evidence="1">
    <location>
        <begin position="305"/>
        <end position="316"/>
    </location>
</feature>
<dbReference type="EMBL" id="CVRL01000017">
    <property type="protein sequence ID" value="CRL10843.1"/>
    <property type="molecule type" value="Genomic_DNA"/>
</dbReference>
<dbReference type="RefSeq" id="WP_050673195.1">
    <property type="nucleotide sequence ID" value="NZ_CVRL01000017.1"/>
</dbReference>
<dbReference type="Gene3D" id="2.40.10.220">
    <property type="entry name" value="predicted glycosyltransferase like domains"/>
    <property type="match status" value="1"/>
</dbReference>
<name>A0A0H5D277_9RHOB</name>
<accession>A0A0H5D277</accession>
<dbReference type="InterPro" id="IPR009875">
    <property type="entry name" value="PilZ_domain"/>
</dbReference>
<keyword evidence="2" id="KW-0472">Membrane</keyword>
<keyword evidence="2" id="KW-0812">Transmembrane</keyword>
<feature type="domain" description="PilZ" evidence="4">
    <location>
        <begin position="192"/>
        <end position="272"/>
    </location>
</feature>
<gene>
    <name evidence="5" type="ORF">NIT7321_01691</name>
</gene>
<keyword evidence="2" id="KW-1133">Transmembrane helix</keyword>
<feature type="chain" id="PRO_5005218048" evidence="3">
    <location>
        <begin position="28"/>
        <end position="316"/>
    </location>
</feature>
<evidence type="ECO:0000313" key="5">
    <source>
        <dbReference type="EMBL" id="CRL10843.1"/>
    </source>
</evidence>
<dbReference type="Proteomes" id="UP000043764">
    <property type="component" value="Unassembled WGS sequence"/>
</dbReference>
<feature type="region of interest" description="Disordered" evidence="1">
    <location>
        <begin position="289"/>
        <end position="316"/>
    </location>
</feature>
<organism evidence="5 6">
    <name type="scientific">Phaeobacter italicus</name>
    <dbReference type="NCBI Taxonomy" id="481446"/>
    <lineage>
        <taxon>Bacteria</taxon>
        <taxon>Pseudomonadati</taxon>
        <taxon>Pseudomonadota</taxon>
        <taxon>Alphaproteobacteria</taxon>
        <taxon>Rhodobacterales</taxon>
        <taxon>Roseobacteraceae</taxon>
        <taxon>Phaeobacter</taxon>
    </lineage>
</organism>
<feature type="signal peptide" evidence="3">
    <location>
        <begin position="1"/>
        <end position="27"/>
    </location>
</feature>
<evidence type="ECO:0000256" key="3">
    <source>
        <dbReference type="SAM" id="SignalP"/>
    </source>
</evidence>
<proteinExistence type="predicted"/>
<evidence type="ECO:0000313" key="6">
    <source>
        <dbReference type="Proteomes" id="UP000043764"/>
    </source>
</evidence>
<keyword evidence="3" id="KW-0732">Signal</keyword>
<evidence type="ECO:0000256" key="2">
    <source>
        <dbReference type="SAM" id="Phobius"/>
    </source>
</evidence>
<evidence type="ECO:0000256" key="1">
    <source>
        <dbReference type="SAM" id="MobiDB-lite"/>
    </source>
</evidence>
<dbReference type="GO" id="GO:0035438">
    <property type="term" value="F:cyclic-di-GMP binding"/>
    <property type="evidence" value="ECO:0007669"/>
    <property type="project" value="InterPro"/>
</dbReference>
<evidence type="ECO:0000259" key="4">
    <source>
        <dbReference type="Pfam" id="PF07238"/>
    </source>
</evidence>
<protein>
    <submittedName>
        <fullName evidence="5">PilZ domain protein</fullName>
    </submittedName>
</protein>
<reference evidence="6" key="1">
    <citation type="submission" date="2015-05" db="EMBL/GenBank/DDBJ databases">
        <authorList>
            <person name="Rodrigo-Torres Lidia"/>
            <person name="Arahal R.David."/>
        </authorList>
    </citation>
    <scope>NUCLEOTIDE SEQUENCE [LARGE SCALE GENOMIC DNA]</scope>
    <source>
        <strain evidence="6">CECT 7321</strain>
    </source>
</reference>
<keyword evidence="6" id="KW-1185">Reference proteome</keyword>
<dbReference type="AlphaFoldDB" id="A0A0H5D277"/>
<feature type="transmembrane region" description="Helical" evidence="2">
    <location>
        <begin position="161"/>
        <end position="182"/>
    </location>
</feature>
<dbReference type="SUPFAM" id="SSF141371">
    <property type="entry name" value="PilZ domain-like"/>
    <property type="match status" value="1"/>
</dbReference>